<gene>
    <name evidence="5" type="ORF">ACFSUN_16735</name>
</gene>
<dbReference type="InterPro" id="IPR032551">
    <property type="entry name" value="BscR_C"/>
</dbReference>
<feature type="DNA-binding region" description="H-T-H motif" evidence="3">
    <location>
        <begin position="26"/>
        <end position="45"/>
    </location>
</feature>
<dbReference type="InterPro" id="IPR001647">
    <property type="entry name" value="HTH_TetR"/>
</dbReference>
<dbReference type="Pfam" id="PF16295">
    <property type="entry name" value="TetR_C_10"/>
    <property type="match status" value="1"/>
</dbReference>
<keyword evidence="6" id="KW-1185">Reference proteome</keyword>
<dbReference type="Gene3D" id="1.10.357.10">
    <property type="entry name" value="Tetracycline Repressor, domain 2"/>
    <property type="match status" value="1"/>
</dbReference>
<dbReference type="PROSITE" id="PS50977">
    <property type="entry name" value="HTH_TETR_2"/>
    <property type="match status" value="1"/>
</dbReference>
<evidence type="ECO:0000313" key="5">
    <source>
        <dbReference type="EMBL" id="MFD2630433.1"/>
    </source>
</evidence>
<evidence type="ECO:0000259" key="4">
    <source>
        <dbReference type="PROSITE" id="PS50977"/>
    </source>
</evidence>
<dbReference type="SUPFAM" id="SSF48498">
    <property type="entry name" value="Tetracyclin repressor-like, C-terminal domain"/>
    <property type="match status" value="1"/>
</dbReference>
<dbReference type="InterPro" id="IPR050624">
    <property type="entry name" value="HTH-type_Tx_Regulator"/>
</dbReference>
<comment type="caution">
    <text evidence="5">The sequence shown here is derived from an EMBL/GenBank/DDBJ whole genome shotgun (WGS) entry which is preliminary data.</text>
</comment>
<name>A0ABW5Q497_9BACI</name>
<evidence type="ECO:0000256" key="3">
    <source>
        <dbReference type="PROSITE-ProRule" id="PRU00335"/>
    </source>
</evidence>
<feature type="domain" description="HTH tetR-type" evidence="4">
    <location>
        <begin position="3"/>
        <end position="63"/>
    </location>
</feature>
<evidence type="ECO:0000313" key="6">
    <source>
        <dbReference type="Proteomes" id="UP001597451"/>
    </source>
</evidence>
<dbReference type="PROSITE" id="PS01081">
    <property type="entry name" value="HTH_TETR_1"/>
    <property type="match status" value="1"/>
</dbReference>
<evidence type="ECO:0000256" key="2">
    <source>
        <dbReference type="ARBA" id="ARBA00023125"/>
    </source>
</evidence>
<sequence>MSKNKQKDILDAAVTLFAERGYDGTTVPMIAEKAMVGAGTIYRYFANKEFLVNELYTNSVQQLSEVIISDFPKTATTHVQFTHIYTRLFDFARNNVEVFVFINSHEDGHYLNEKSKKTFSEFLDFITGVIEAGKEKHEIRSLPSEALISIVYSPIVMLVNLLETGQLTYSSELVKELEDSSWNAIRII</sequence>
<dbReference type="PANTHER" id="PTHR43479">
    <property type="entry name" value="ACREF/ENVCD OPERON REPRESSOR-RELATED"/>
    <property type="match status" value="1"/>
</dbReference>
<dbReference type="EMBL" id="JBHUMX010000042">
    <property type="protein sequence ID" value="MFD2630433.1"/>
    <property type="molecule type" value="Genomic_DNA"/>
</dbReference>
<keyword evidence="1" id="KW-0678">Repressor</keyword>
<protein>
    <submittedName>
        <fullName evidence="5">TetR/AcrR family transcriptional regulator</fullName>
    </submittedName>
</protein>
<dbReference type="PRINTS" id="PR00455">
    <property type="entry name" value="HTHTETR"/>
</dbReference>
<dbReference type="InterPro" id="IPR036271">
    <property type="entry name" value="Tet_transcr_reg_TetR-rel_C_sf"/>
</dbReference>
<dbReference type="PANTHER" id="PTHR43479:SF11">
    <property type="entry name" value="ACREF_ENVCD OPERON REPRESSOR-RELATED"/>
    <property type="match status" value="1"/>
</dbReference>
<reference evidence="6" key="1">
    <citation type="journal article" date="2019" name="Int. J. Syst. Evol. Microbiol.">
        <title>The Global Catalogue of Microorganisms (GCM) 10K type strain sequencing project: providing services to taxonomists for standard genome sequencing and annotation.</title>
        <authorList>
            <consortium name="The Broad Institute Genomics Platform"/>
            <consortium name="The Broad Institute Genome Sequencing Center for Infectious Disease"/>
            <person name="Wu L."/>
            <person name="Ma J."/>
        </authorList>
    </citation>
    <scope>NUCLEOTIDE SEQUENCE [LARGE SCALE GENOMIC DNA]</scope>
    <source>
        <strain evidence="6">TISTR 1858</strain>
    </source>
</reference>
<dbReference type="Pfam" id="PF00440">
    <property type="entry name" value="TetR_N"/>
    <property type="match status" value="1"/>
</dbReference>
<organism evidence="5 6">
    <name type="scientific">Oceanobacillus kapialis</name>
    <dbReference type="NCBI Taxonomy" id="481353"/>
    <lineage>
        <taxon>Bacteria</taxon>
        <taxon>Bacillati</taxon>
        <taxon>Bacillota</taxon>
        <taxon>Bacilli</taxon>
        <taxon>Bacillales</taxon>
        <taxon>Bacillaceae</taxon>
        <taxon>Oceanobacillus</taxon>
    </lineage>
</organism>
<accession>A0ABW5Q497</accession>
<dbReference type="InterPro" id="IPR023772">
    <property type="entry name" value="DNA-bd_HTH_TetR-type_CS"/>
</dbReference>
<proteinExistence type="predicted"/>
<dbReference type="RefSeq" id="WP_379563686.1">
    <property type="nucleotide sequence ID" value="NZ_CP085256.1"/>
</dbReference>
<dbReference type="Proteomes" id="UP001597451">
    <property type="component" value="Unassembled WGS sequence"/>
</dbReference>
<keyword evidence="2 3" id="KW-0238">DNA-binding</keyword>
<dbReference type="SUPFAM" id="SSF46689">
    <property type="entry name" value="Homeodomain-like"/>
    <property type="match status" value="1"/>
</dbReference>
<evidence type="ECO:0000256" key="1">
    <source>
        <dbReference type="ARBA" id="ARBA00022491"/>
    </source>
</evidence>
<dbReference type="InterPro" id="IPR009057">
    <property type="entry name" value="Homeodomain-like_sf"/>
</dbReference>